<reference evidence="1 2" key="1">
    <citation type="submission" date="2017-05" db="EMBL/GenBank/DDBJ databases">
        <title>Comparative genomic and metabolic analysis of manganese-oxidizing mechanisms in Celeribater manganoxidans DY25T: its adaption to the environment of polymetallic nodule.</title>
        <authorList>
            <person name="Wang X."/>
        </authorList>
    </citation>
    <scope>NUCLEOTIDE SEQUENCE [LARGE SCALE GENOMIC DNA]</scope>
    <source>
        <strain evidence="1 2">DY25</strain>
    </source>
</reference>
<name>A0A291LVY2_9RHOB</name>
<proteinExistence type="predicted"/>
<accession>A0A291LVY2</accession>
<gene>
    <name evidence="1" type="ORF">CBW24_02020</name>
</gene>
<sequence>MSEAERTRHELWHHARPVGSKEARRAVRLERIRNTDFAKICARTPAAQTTKDPEYIAIEAEIAAVKEKLALLGDFSPPEARDELEWKVFG</sequence>
<evidence type="ECO:0000313" key="2">
    <source>
        <dbReference type="Proteomes" id="UP000219050"/>
    </source>
</evidence>
<keyword evidence="2" id="KW-1185">Reference proteome</keyword>
<evidence type="ECO:0000313" key="1">
    <source>
        <dbReference type="EMBL" id="ATI40896.1"/>
    </source>
</evidence>
<dbReference type="EMBL" id="CP021404">
    <property type="protein sequence ID" value="ATI40896.1"/>
    <property type="molecule type" value="Genomic_DNA"/>
</dbReference>
<dbReference type="Proteomes" id="UP000219050">
    <property type="component" value="Chromosome"/>
</dbReference>
<organism evidence="1 2">
    <name type="scientific">Pacificitalea manganoxidans</name>
    <dbReference type="NCBI Taxonomy" id="1411902"/>
    <lineage>
        <taxon>Bacteria</taxon>
        <taxon>Pseudomonadati</taxon>
        <taxon>Pseudomonadota</taxon>
        <taxon>Alphaproteobacteria</taxon>
        <taxon>Rhodobacterales</taxon>
        <taxon>Paracoccaceae</taxon>
        <taxon>Pacificitalea</taxon>
    </lineage>
</organism>
<dbReference type="KEGG" id="cmag:CBW24_02020"/>
<protein>
    <submittedName>
        <fullName evidence="1">Uncharacterized protein</fullName>
    </submittedName>
</protein>
<dbReference type="AlphaFoldDB" id="A0A291LVY2"/>